<dbReference type="AlphaFoldDB" id="A0A2P6MXG2"/>
<gene>
    <name evidence="12" type="ORF">PROFUN_15245</name>
</gene>
<dbReference type="Pfam" id="PF10475">
    <property type="entry name" value="Vps54_N"/>
    <property type="match status" value="1"/>
</dbReference>
<dbReference type="GO" id="GO:0005829">
    <property type="term" value="C:cytosol"/>
    <property type="evidence" value="ECO:0007669"/>
    <property type="project" value="GOC"/>
</dbReference>
<protein>
    <recommendedName>
        <fullName evidence="3">Vacuolar protein sorting-associated protein 54</fullName>
    </recommendedName>
</protein>
<keyword evidence="4" id="KW-0813">Transport</keyword>
<evidence type="ECO:0000256" key="4">
    <source>
        <dbReference type="ARBA" id="ARBA00022448"/>
    </source>
</evidence>
<dbReference type="EMBL" id="MDYQ01000330">
    <property type="protein sequence ID" value="PRP76391.1"/>
    <property type="molecule type" value="Genomic_DNA"/>
</dbReference>
<keyword evidence="7 8" id="KW-0175">Coiled coil</keyword>
<dbReference type="GO" id="GO:0042147">
    <property type="term" value="P:retrograde transport, endosome to Golgi"/>
    <property type="evidence" value="ECO:0007669"/>
    <property type="project" value="InterPro"/>
</dbReference>
<evidence type="ECO:0000256" key="2">
    <source>
        <dbReference type="ARBA" id="ARBA00009150"/>
    </source>
</evidence>
<comment type="caution">
    <text evidence="12">The sequence shown here is derived from an EMBL/GenBank/DDBJ whole genome shotgun (WGS) entry which is preliminary data.</text>
</comment>
<dbReference type="Proteomes" id="UP000241769">
    <property type="component" value="Unassembled WGS sequence"/>
</dbReference>
<evidence type="ECO:0000256" key="7">
    <source>
        <dbReference type="ARBA" id="ARBA00023054"/>
    </source>
</evidence>
<comment type="similarity">
    <text evidence="2">Belongs to the VPS54 family.</text>
</comment>
<feature type="region of interest" description="Disordered" evidence="9">
    <location>
        <begin position="853"/>
        <end position="978"/>
    </location>
</feature>
<feature type="domain" description="Vacuolar protein sorting-associated protein 54 C-terminal" evidence="10">
    <location>
        <begin position="601"/>
        <end position="730"/>
    </location>
</feature>
<dbReference type="OrthoDB" id="10259024at2759"/>
<evidence type="ECO:0000256" key="5">
    <source>
        <dbReference type="ARBA" id="ARBA00022927"/>
    </source>
</evidence>
<dbReference type="Pfam" id="PF07928">
    <property type="entry name" value="Vps54"/>
    <property type="match status" value="1"/>
</dbReference>
<dbReference type="GO" id="GO:0000938">
    <property type="term" value="C:GARP complex"/>
    <property type="evidence" value="ECO:0007669"/>
    <property type="project" value="InterPro"/>
</dbReference>
<dbReference type="InterPro" id="IPR019515">
    <property type="entry name" value="VPS54_N"/>
</dbReference>
<dbReference type="InterPro" id="IPR012501">
    <property type="entry name" value="Vps54_C"/>
</dbReference>
<reference evidence="12 13" key="1">
    <citation type="journal article" date="2018" name="Genome Biol. Evol.">
        <title>Multiple Roots of Fruiting Body Formation in Amoebozoa.</title>
        <authorList>
            <person name="Hillmann F."/>
            <person name="Forbes G."/>
            <person name="Novohradska S."/>
            <person name="Ferling I."/>
            <person name="Riege K."/>
            <person name="Groth M."/>
            <person name="Westermann M."/>
            <person name="Marz M."/>
            <person name="Spaller T."/>
            <person name="Winckler T."/>
            <person name="Schaap P."/>
            <person name="Glockner G."/>
        </authorList>
    </citation>
    <scope>NUCLEOTIDE SEQUENCE [LARGE SCALE GENOMIC DNA]</scope>
    <source>
        <strain evidence="12 13">Jena</strain>
    </source>
</reference>
<dbReference type="PANTHER" id="PTHR12965:SF0">
    <property type="entry name" value="VACUOLAR PROTEIN SORTING-ASSOCIATED PROTEIN 54"/>
    <property type="match status" value="1"/>
</dbReference>
<dbReference type="InParanoid" id="A0A2P6MXG2"/>
<accession>A0A2P6MXG2</accession>
<keyword evidence="13" id="KW-1185">Reference proteome</keyword>
<evidence type="ECO:0000313" key="13">
    <source>
        <dbReference type="Proteomes" id="UP000241769"/>
    </source>
</evidence>
<keyword evidence="5" id="KW-0653">Protein transport</keyword>
<evidence type="ECO:0000313" key="12">
    <source>
        <dbReference type="EMBL" id="PRP76391.1"/>
    </source>
</evidence>
<evidence type="ECO:0000256" key="3">
    <source>
        <dbReference type="ARBA" id="ARBA00017665"/>
    </source>
</evidence>
<dbReference type="Gene3D" id="6.10.250.860">
    <property type="match status" value="1"/>
</dbReference>
<keyword evidence="6" id="KW-0333">Golgi apparatus</keyword>
<evidence type="ECO:0000259" key="10">
    <source>
        <dbReference type="Pfam" id="PF07928"/>
    </source>
</evidence>
<dbReference type="GO" id="GO:0019905">
    <property type="term" value="F:syntaxin binding"/>
    <property type="evidence" value="ECO:0007669"/>
    <property type="project" value="TreeGrafter"/>
</dbReference>
<evidence type="ECO:0000259" key="11">
    <source>
        <dbReference type="Pfam" id="PF10475"/>
    </source>
</evidence>
<evidence type="ECO:0000256" key="8">
    <source>
        <dbReference type="SAM" id="Coils"/>
    </source>
</evidence>
<organism evidence="12 13">
    <name type="scientific">Planoprotostelium fungivorum</name>
    <dbReference type="NCBI Taxonomy" id="1890364"/>
    <lineage>
        <taxon>Eukaryota</taxon>
        <taxon>Amoebozoa</taxon>
        <taxon>Evosea</taxon>
        <taxon>Variosea</taxon>
        <taxon>Cavosteliida</taxon>
        <taxon>Cavosteliaceae</taxon>
        <taxon>Planoprotostelium</taxon>
    </lineage>
</organism>
<dbReference type="GO" id="GO:0006896">
    <property type="term" value="P:Golgi to vacuole transport"/>
    <property type="evidence" value="ECO:0007669"/>
    <property type="project" value="TreeGrafter"/>
</dbReference>
<dbReference type="InterPro" id="IPR039745">
    <property type="entry name" value="Vps54"/>
</dbReference>
<comment type="subcellular location">
    <subcellularLocation>
        <location evidence="1">Golgi apparatus</location>
        <location evidence="1">trans-Golgi network</location>
    </subcellularLocation>
</comment>
<dbReference type="STRING" id="1890364.A0A2P6MXG2"/>
<proteinExistence type="inferred from homology"/>
<feature type="domain" description="Vacuolar protein sorting-associated protein 54 N-terminal" evidence="11">
    <location>
        <begin position="107"/>
        <end position="307"/>
    </location>
</feature>
<dbReference type="GO" id="GO:0015031">
    <property type="term" value="P:protein transport"/>
    <property type="evidence" value="ECO:0007669"/>
    <property type="project" value="UniProtKB-KW"/>
</dbReference>
<feature type="coiled-coil region" evidence="8">
    <location>
        <begin position="171"/>
        <end position="208"/>
    </location>
</feature>
<dbReference type="FunCoup" id="A0A2P6MXG2">
    <property type="interactions" value="606"/>
</dbReference>
<dbReference type="PANTHER" id="PTHR12965">
    <property type="entry name" value="VACUOLAR PROTEIN SORTING 54"/>
    <property type="match status" value="1"/>
</dbReference>
<evidence type="ECO:0000256" key="6">
    <source>
        <dbReference type="ARBA" id="ARBA00023034"/>
    </source>
</evidence>
<feature type="compositionally biased region" description="Basic and acidic residues" evidence="9">
    <location>
        <begin position="853"/>
        <end position="863"/>
    </location>
</feature>
<sequence length="978" mass="110578">MQSKGGSELRNSVDENKFEHFVLAQSLTSVLNDPKVSGPSKDWYTSSDMVVLPAGNLPHITLADFTPYIESVGKLYEVFESERNVEEKTEKKKKEKNTNRDTHDLSIIPEYYFRENFVLEDEPIFTVSTTTPEDDASPILLQEKLAHYLDVAEVELIKQISYRSESFFSALSDLQNLHSEVQKTCDKIEKLRRQLAELESSVIDKDRQVPKLFTQRNNLIILKKKLKLVHTVSRAQPTIQLLLANSDFAGALELIHSTQSVLQEELSGITSLKHMNLQLQELYRLIVKMLEAEFLSVSRDFFEPSYAVRLDLDIEVSDHEDSTTEDQEEVLIERITPLLLGVIRLGQFSTVFQKHKEEISYGIEETTQKILSSLINEENKNTTMGERLNQLSPGQFLRLSDILYNVMLGKLRRVVFIHDLFVRIFNACTRSGMTGGDKVEEMVRAVYPQYFGGKKQPGVSSEQCENYSSECRETTTSLSDMIQTSVSQVLKLRGEGQARLGLSDFVTFYNSTTAFVVECEKLGKKQSQSVRAALHLHSKNFVENFHGKKISSLVLTLENEMWQQVEVPSEYQSLADQLMSSQPSESTQASPKLNVGGYTVTMVNSGLMLIKMMSDYTSLLHSLPSLASDVIGKINDTLKVFNSRTCQLVLGAGAMHLQKLKSITAKHLALASEALTMVMIITPAVRSNLAARFTDKRHVILLNDTNRLLQDYSDHQKEISQKFVSILRERASFHLRNLKTIDWNNSSNLPNLPTDHSTALTKETGTLYRVLKSTIQEKQLKSVMSSVALAIEEKLREGLSFMSVQSTVGKTALYNDVKILTGALAPLFETNDIEATVNDVFRTHFRYIPEEAKRRDDMKKTQSRDILSARSSEDVQLRMTESNSSQRLETKTNDSTLERTKSQRDNREQLMEPAVAVTLPVEQTTQVQPIELPSHPLEVQNRPLEGQSHPLDRPLDGQGHPLEHPLQSHPLELSHPLG</sequence>
<name>A0A2P6MXG2_9EUKA</name>
<feature type="compositionally biased region" description="Basic and acidic residues" evidence="9">
    <location>
        <begin position="888"/>
        <end position="910"/>
    </location>
</feature>
<evidence type="ECO:0000256" key="9">
    <source>
        <dbReference type="SAM" id="MobiDB-lite"/>
    </source>
</evidence>
<evidence type="ECO:0000256" key="1">
    <source>
        <dbReference type="ARBA" id="ARBA00004601"/>
    </source>
</evidence>